<dbReference type="EnsemblMetazoa" id="PPA40145.1">
    <property type="protein sequence ID" value="PPA40145.1"/>
    <property type="gene ID" value="WBGene00278514"/>
</dbReference>
<organism evidence="1 2">
    <name type="scientific">Pristionchus pacificus</name>
    <name type="common">Parasitic nematode worm</name>
    <dbReference type="NCBI Taxonomy" id="54126"/>
    <lineage>
        <taxon>Eukaryota</taxon>
        <taxon>Metazoa</taxon>
        <taxon>Ecdysozoa</taxon>
        <taxon>Nematoda</taxon>
        <taxon>Chromadorea</taxon>
        <taxon>Rhabditida</taxon>
        <taxon>Rhabditina</taxon>
        <taxon>Diplogasteromorpha</taxon>
        <taxon>Diplogasteroidea</taxon>
        <taxon>Neodiplogasteridae</taxon>
        <taxon>Pristionchus</taxon>
    </lineage>
</organism>
<sequence>MNFLGMTWHFKLTYIHPETIKLTLNLIDEVFARFTTAVKSVDLLEVDFSRNGGREE</sequence>
<evidence type="ECO:0000313" key="1">
    <source>
        <dbReference type="EnsemblMetazoa" id="PPA40145.1"/>
    </source>
</evidence>
<protein>
    <submittedName>
        <fullName evidence="1">Uncharacterized protein</fullName>
    </submittedName>
</protein>
<reference evidence="2" key="1">
    <citation type="journal article" date="2008" name="Nat. Genet.">
        <title>The Pristionchus pacificus genome provides a unique perspective on nematode lifestyle and parasitism.</title>
        <authorList>
            <person name="Dieterich C."/>
            <person name="Clifton S.W."/>
            <person name="Schuster L.N."/>
            <person name="Chinwalla A."/>
            <person name="Delehaunty K."/>
            <person name="Dinkelacker I."/>
            <person name="Fulton L."/>
            <person name="Fulton R."/>
            <person name="Godfrey J."/>
            <person name="Minx P."/>
            <person name="Mitreva M."/>
            <person name="Roeseler W."/>
            <person name="Tian H."/>
            <person name="Witte H."/>
            <person name="Yang S.P."/>
            <person name="Wilson R.K."/>
            <person name="Sommer R.J."/>
        </authorList>
    </citation>
    <scope>NUCLEOTIDE SEQUENCE [LARGE SCALE GENOMIC DNA]</scope>
    <source>
        <strain evidence="2">PS312</strain>
    </source>
</reference>
<evidence type="ECO:0000313" key="2">
    <source>
        <dbReference type="Proteomes" id="UP000005239"/>
    </source>
</evidence>
<keyword evidence="2" id="KW-1185">Reference proteome</keyword>
<name>A0A2A6BXU6_PRIPA</name>
<reference evidence="1" key="2">
    <citation type="submission" date="2022-06" db="UniProtKB">
        <authorList>
            <consortium name="EnsemblMetazoa"/>
        </authorList>
    </citation>
    <scope>IDENTIFICATION</scope>
    <source>
        <strain evidence="1">PS312</strain>
    </source>
</reference>
<dbReference type="Proteomes" id="UP000005239">
    <property type="component" value="Unassembled WGS sequence"/>
</dbReference>
<dbReference type="AlphaFoldDB" id="A0A2A6BXU6"/>
<accession>A0A8R1YZG5</accession>
<gene>
    <name evidence="1" type="primary">WBGene00278514</name>
</gene>
<accession>A0A2A6BXU6</accession>
<proteinExistence type="predicted"/>